<protein>
    <submittedName>
        <fullName evidence="1">Uncharacterized protein</fullName>
    </submittedName>
</protein>
<dbReference type="EMBL" id="JAIZAY010000001">
    <property type="protein sequence ID" value="KAJ8050895.1"/>
    <property type="molecule type" value="Genomic_DNA"/>
</dbReference>
<dbReference type="OrthoDB" id="10037236at2759"/>
<reference evidence="1" key="1">
    <citation type="submission" date="2021-10" db="EMBL/GenBank/DDBJ databases">
        <title>Tropical sea cucumber genome reveals ecological adaptation and Cuvierian tubules defense mechanism.</title>
        <authorList>
            <person name="Chen T."/>
        </authorList>
    </citation>
    <scope>NUCLEOTIDE SEQUENCE</scope>
    <source>
        <strain evidence="1">Nanhai2018</strain>
        <tissue evidence="1">Muscle</tissue>
    </source>
</reference>
<accession>A0A9Q1HLS3</accession>
<sequence length="124" mass="14334">MNIKEVILDFRKSKASEHAPVVIHGSVVEQVAKYKYLGTRITSNLDWSSNTIGAQKKANQQSLYNERTCSKVKNIMEDTTHPLNSHYNVNRSGFRLCIPRSNRARYRQSFVPDTIYLFNNKVTR</sequence>
<gene>
    <name evidence="1" type="ORF">HOLleu_04270</name>
</gene>
<proteinExistence type="predicted"/>
<keyword evidence="2" id="KW-1185">Reference proteome</keyword>
<evidence type="ECO:0000313" key="1">
    <source>
        <dbReference type="EMBL" id="KAJ8050895.1"/>
    </source>
</evidence>
<evidence type="ECO:0000313" key="2">
    <source>
        <dbReference type="Proteomes" id="UP001152320"/>
    </source>
</evidence>
<dbReference type="Proteomes" id="UP001152320">
    <property type="component" value="Chromosome 1"/>
</dbReference>
<organism evidence="1 2">
    <name type="scientific">Holothuria leucospilota</name>
    <name type="common">Black long sea cucumber</name>
    <name type="synonym">Mertensiothuria leucospilota</name>
    <dbReference type="NCBI Taxonomy" id="206669"/>
    <lineage>
        <taxon>Eukaryota</taxon>
        <taxon>Metazoa</taxon>
        <taxon>Echinodermata</taxon>
        <taxon>Eleutherozoa</taxon>
        <taxon>Echinozoa</taxon>
        <taxon>Holothuroidea</taxon>
        <taxon>Aspidochirotacea</taxon>
        <taxon>Aspidochirotida</taxon>
        <taxon>Holothuriidae</taxon>
        <taxon>Holothuria</taxon>
    </lineage>
</organism>
<comment type="caution">
    <text evidence="1">The sequence shown here is derived from an EMBL/GenBank/DDBJ whole genome shotgun (WGS) entry which is preliminary data.</text>
</comment>
<dbReference type="AlphaFoldDB" id="A0A9Q1HLS3"/>
<name>A0A9Q1HLS3_HOLLE</name>